<protein>
    <submittedName>
        <fullName evidence="2">Uncharacterized protein</fullName>
    </submittedName>
</protein>
<feature type="compositionally biased region" description="Basic and acidic residues" evidence="1">
    <location>
        <begin position="23"/>
        <end position="33"/>
    </location>
</feature>
<dbReference type="Proteomes" id="UP000735302">
    <property type="component" value="Unassembled WGS sequence"/>
</dbReference>
<keyword evidence="3" id="KW-1185">Reference proteome</keyword>
<evidence type="ECO:0000313" key="2">
    <source>
        <dbReference type="EMBL" id="GFN81589.1"/>
    </source>
</evidence>
<comment type="caution">
    <text evidence="2">The sequence shown here is derived from an EMBL/GenBank/DDBJ whole genome shotgun (WGS) entry which is preliminary data.</text>
</comment>
<proteinExistence type="predicted"/>
<feature type="compositionally biased region" description="Basic and acidic residues" evidence="1">
    <location>
        <begin position="1"/>
        <end position="12"/>
    </location>
</feature>
<dbReference type="EMBL" id="BLXT01000945">
    <property type="protein sequence ID" value="GFN81589.1"/>
    <property type="molecule type" value="Genomic_DNA"/>
</dbReference>
<feature type="region of interest" description="Disordered" evidence="1">
    <location>
        <begin position="73"/>
        <end position="101"/>
    </location>
</feature>
<gene>
    <name evidence="2" type="ORF">PoB_000809500</name>
</gene>
<name>A0AAV3YEV4_9GAST</name>
<accession>A0AAV3YEV4</accession>
<organism evidence="2 3">
    <name type="scientific">Plakobranchus ocellatus</name>
    <dbReference type="NCBI Taxonomy" id="259542"/>
    <lineage>
        <taxon>Eukaryota</taxon>
        <taxon>Metazoa</taxon>
        <taxon>Spiralia</taxon>
        <taxon>Lophotrochozoa</taxon>
        <taxon>Mollusca</taxon>
        <taxon>Gastropoda</taxon>
        <taxon>Heterobranchia</taxon>
        <taxon>Euthyneura</taxon>
        <taxon>Panpulmonata</taxon>
        <taxon>Sacoglossa</taxon>
        <taxon>Placobranchoidea</taxon>
        <taxon>Plakobranchidae</taxon>
        <taxon>Plakobranchus</taxon>
    </lineage>
</organism>
<dbReference type="AlphaFoldDB" id="A0AAV3YEV4"/>
<feature type="region of interest" description="Disordered" evidence="1">
    <location>
        <begin position="1"/>
        <end position="48"/>
    </location>
</feature>
<reference evidence="2 3" key="1">
    <citation type="journal article" date="2021" name="Elife">
        <title>Chloroplast acquisition without the gene transfer in kleptoplastic sea slugs, Plakobranchus ocellatus.</title>
        <authorList>
            <person name="Maeda T."/>
            <person name="Takahashi S."/>
            <person name="Yoshida T."/>
            <person name="Shimamura S."/>
            <person name="Takaki Y."/>
            <person name="Nagai Y."/>
            <person name="Toyoda A."/>
            <person name="Suzuki Y."/>
            <person name="Arimoto A."/>
            <person name="Ishii H."/>
            <person name="Satoh N."/>
            <person name="Nishiyama T."/>
            <person name="Hasebe M."/>
            <person name="Maruyama T."/>
            <person name="Minagawa J."/>
            <person name="Obokata J."/>
            <person name="Shigenobu S."/>
        </authorList>
    </citation>
    <scope>NUCLEOTIDE SEQUENCE [LARGE SCALE GENOMIC DNA]</scope>
</reference>
<evidence type="ECO:0000256" key="1">
    <source>
        <dbReference type="SAM" id="MobiDB-lite"/>
    </source>
</evidence>
<sequence length="101" mass="11944">MTLDYCPKDTKIFNRSQGPMRLQDSKHNATEGQRHKKQGQAQQTQILSEKKGNHWKMCRNLYKIQRMVTPLIRSKQEKARRPKLLPSSDLLKVQNQNRNQD</sequence>
<evidence type="ECO:0000313" key="3">
    <source>
        <dbReference type="Proteomes" id="UP000735302"/>
    </source>
</evidence>